<dbReference type="EMBL" id="CADEHS020000267">
    <property type="protein sequence ID" value="CAG9951270.1"/>
    <property type="molecule type" value="Genomic_DNA"/>
</dbReference>
<evidence type="ECO:0000313" key="1">
    <source>
        <dbReference type="EMBL" id="CAG9951270.1"/>
    </source>
</evidence>
<accession>A0ACA9UD76</accession>
<protein>
    <submittedName>
        <fullName evidence="1">Uncharacterized protein</fullName>
    </submittedName>
</protein>
<proteinExistence type="predicted"/>
<comment type="caution">
    <text evidence="1">The sequence shown here is derived from an EMBL/GenBank/DDBJ whole genome shotgun (WGS) entry which is preliminary data.</text>
</comment>
<reference evidence="1" key="2">
    <citation type="submission" date="2021-10" db="EMBL/GenBank/DDBJ databases">
        <authorList>
            <person name="Piombo E."/>
        </authorList>
    </citation>
    <scope>NUCLEOTIDE SEQUENCE</scope>
</reference>
<evidence type="ECO:0000313" key="2">
    <source>
        <dbReference type="Proteomes" id="UP000836387"/>
    </source>
</evidence>
<organism evidence="1 2">
    <name type="scientific">Clonostachys rosea f. rosea IK726</name>
    <dbReference type="NCBI Taxonomy" id="1349383"/>
    <lineage>
        <taxon>Eukaryota</taxon>
        <taxon>Fungi</taxon>
        <taxon>Dikarya</taxon>
        <taxon>Ascomycota</taxon>
        <taxon>Pezizomycotina</taxon>
        <taxon>Sordariomycetes</taxon>
        <taxon>Hypocreomycetidae</taxon>
        <taxon>Hypocreales</taxon>
        <taxon>Bionectriaceae</taxon>
        <taxon>Clonostachys</taxon>
    </lineage>
</organism>
<dbReference type="Proteomes" id="UP000836387">
    <property type="component" value="Unassembled WGS sequence"/>
</dbReference>
<gene>
    <name evidence="1" type="ORF">CRV2_00018600</name>
</gene>
<name>A0ACA9UD76_BIOOC</name>
<reference evidence="1" key="1">
    <citation type="submission" date="2020-04" db="EMBL/GenBank/DDBJ databases">
        <authorList>
            <person name="Broberg M."/>
        </authorList>
    </citation>
    <scope>NUCLEOTIDE SEQUENCE</scope>
</reference>
<keyword evidence="2" id="KW-1185">Reference proteome</keyword>
<sequence>MAGAPAVESSFPLCQMPTKRAFRNEQNHCDSFSLAAREREYSNTSSNTCDSDSNNNDNDEDDDNDDEDDDDNDDDDGDDHHRPGGGGEFRRDRGSRANLFGAYEVVGVLVGWSVMLATLYHLCRCVYADFLGMGP</sequence>